<dbReference type="PANTHER" id="PTHR43669:SF15">
    <property type="entry name" value="OXIDOREDUCTASE, SHORT-CHAIN DEHYDROGENASE_REDUCTASE FAMILY (AFU_ORTHOLOGUE AFUA_1G01330)"/>
    <property type="match status" value="1"/>
</dbReference>
<dbReference type="AlphaFoldDB" id="A0A559MHA5"/>
<keyword evidence="3" id="KW-0560">Oxidoreductase</keyword>
<proteinExistence type="inferred from homology"/>
<keyword evidence="5" id="KW-1185">Reference proteome</keyword>
<evidence type="ECO:0000256" key="3">
    <source>
        <dbReference type="ARBA" id="ARBA00023002"/>
    </source>
</evidence>
<feature type="non-terminal residue" evidence="4">
    <location>
        <position position="1"/>
    </location>
</feature>
<evidence type="ECO:0000256" key="1">
    <source>
        <dbReference type="ARBA" id="ARBA00006484"/>
    </source>
</evidence>
<comment type="caution">
    <text evidence="4">The sequence shown here is derived from an EMBL/GenBank/DDBJ whole genome shotgun (WGS) entry which is preliminary data.</text>
</comment>
<keyword evidence="2" id="KW-0521">NADP</keyword>
<evidence type="ECO:0000313" key="4">
    <source>
        <dbReference type="EMBL" id="TVY92328.1"/>
    </source>
</evidence>
<evidence type="ECO:0000313" key="5">
    <source>
        <dbReference type="Proteomes" id="UP000315522"/>
    </source>
</evidence>
<dbReference type="InterPro" id="IPR020904">
    <property type="entry name" value="Sc_DH/Rdtase_CS"/>
</dbReference>
<dbReference type="Proteomes" id="UP000315522">
    <property type="component" value="Unassembled WGS sequence"/>
</dbReference>
<dbReference type="SUPFAM" id="SSF51735">
    <property type="entry name" value="NAD(P)-binding Rossmann-fold domains"/>
    <property type="match status" value="1"/>
</dbReference>
<comment type="similarity">
    <text evidence="1">Belongs to the short-chain dehydrogenases/reductases (SDR) family.</text>
</comment>
<sequence length="260" mass="28011">TMPFLHKHVLLIGATAGIGKGLADRLIKEGVKVTAVGRRQDRLDKFVKEHGESKASGIALDIGNLAAIPKFAEDVMTKSPDIDCLFLNAGVQSAADFSKPETVDLAKFNSEININFNSYVALVHAFIPFLKAKGTPTGIIFTGSHLAIVPAATLPAYSASKAALNAFTLCLRDNLRNTSIKVIELSPPVVQTELHDYVGDRGRKMGMPLDEFTQIAYDGLVSGSDQIIVDNPNMSMETFNSIVDNRRGAFNALSKLVRGP</sequence>
<dbReference type="Gene3D" id="3.40.50.720">
    <property type="entry name" value="NAD(P)-binding Rossmann-like Domain"/>
    <property type="match status" value="1"/>
</dbReference>
<organism evidence="4 5">
    <name type="scientific">Lachnellula willkommii</name>
    <dbReference type="NCBI Taxonomy" id="215461"/>
    <lineage>
        <taxon>Eukaryota</taxon>
        <taxon>Fungi</taxon>
        <taxon>Dikarya</taxon>
        <taxon>Ascomycota</taxon>
        <taxon>Pezizomycotina</taxon>
        <taxon>Leotiomycetes</taxon>
        <taxon>Helotiales</taxon>
        <taxon>Lachnaceae</taxon>
        <taxon>Lachnellula</taxon>
    </lineage>
</organism>
<dbReference type="GO" id="GO:0016491">
    <property type="term" value="F:oxidoreductase activity"/>
    <property type="evidence" value="ECO:0007669"/>
    <property type="project" value="UniProtKB-KW"/>
</dbReference>
<dbReference type="PROSITE" id="PS00061">
    <property type="entry name" value="ADH_SHORT"/>
    <property type="match status" value="1"/>
</dbReference>
<accession>A0A559MHA5</accession>
<reference evidence="4 5" key="1">
    <citation type="submission" date="2018-05" db="EMBL/GenBank/DDBJ databases">
        <title>Genome sequencing and assembly of the regulated plant pathogen Lachnellula willkommii and related sister species for the development of diagnostic species identification markers.</title>
        <authorList>
            <person name="Giroux E."/>
            <person name="Bilodeau G."/>
        </authorList>
    </citation>
    <scope>NUCLEOTIDE SEQUENCE [LARGE SCALE GENOMIC DNA]</scope>
    <source>
        <strain evidence="4 5">CBS 172.35</strain>
    </source>
</reference>
<evidence type="ECO:0000256" key="2">
    <source>
        <dbReference type="ARBA" id="ARBA00022857"/>
    </source>
</evidence>
<gene>
    <name evidence="4" type="primary">dltE_1</name>
    <name evidence="4" type="ORF">LAWI1_G002321</name>
</gene>
<name>A0A559MHA5_9HELO</name>
<dbReference type="Pfam" id="PF00106">
    <property type="entry name" value="adh_short"/>
    <property type="match status" value="1"/>
</dbReference>
<dbReference type="EMBL" id="QGML01000337">
    <property type="protein sequence ID" value="TVY92328.1"/>
    <property type="molecule type" value="Genomic_DNA"/>
</dbReference>
<dbReference type="PANTHER" id="PTHR43669">
    <property type="entry name" value="5-KETO-D-GLUCONATE 5-REDUCTASE"/>
    <property type="match status" value="1"/>
</dbReference>
<dbReference type="InterPro" id="IPR036291">
    <property type="entry name" value="NAD(P)-bd_dom_sf"/>
</dbReference>
<protein>
    <submittedName>
        <fullName evidence="4">Putative oxidoreductase</fullName>
    </submittedName>
</protein>
<dbReference type="InterPro" id="IPR002347">
    <property type="entry name" value="SDR_fam"/>
</dbReference>
<dbReference type="PRINTS" id="PR00081">
    <property type="entry name" value="GDHRDH"/>
</dbReference>